<evidence type="ECO:0000313" key="2">
    <source>
        <dbReference type="EMBL" id="KAE8271731.1"/>
    </source>
</evidence>
<dbReference type="PANTHER" id="PTHR47369">
    <property type="entry name" value="BTB/POZ DOMAIN-CONTAINING PROTEIN"/>
    <property type="match status" value="1"/>
</dbReference>
<sequence>MLTPVLSSLSSRSRWSDTTLLVNSVSGWQAQFNLHGLILSRSSFFARRLPESRHIIIEIFIHDPVVNQEALHICLAHIYGAGSPQQPLPPSTARALLAAASLLELDDLAEWALSQSRTTLSIDSDLISTTRFIASSAAAAAASTSRASGVERESSSSSQQQQQVDGAYMLVHDQWAAMMQQQQQQQQNGNGGVSSSSSSSAPPPPGLPEPQGNNISILYPSHQPFQDVHRNGHHHNQQQHSGLDSSAFSSAPHMPESDISSASSPNTFDPTTPSIPHQQQIHNDSSVGGAPWRAAHSSTNVASSQHYQLPYPPSYQTRILSLQQALFLYLASALPTELGAFSRQAPTAVGSSSEEGGKSGADRLVDVYVQLDFELFRDVMQSAQLPSSSVQERFAFAKRCIALRNKAHTAHLRQQQQQQHSNPNPNPEISNNAAEEQVVLAFGGSLGGSSGRSGSGLSFGGSGGMGSGAGGNGASTAPAGTVQIFRKPVRRRFAKASAALA</sequence>
<dbReference type="InterPro" id="IPR011333">
    <property type="entry name" value="SKP1/BTB/POZ_sf"/>
</dbReference>
<reference evidence="2" key="2">
    <citation type="journal article" date="2019" name="IMA Fungus">
        <title>Genome sequencing and comparison of five Tilletia species to identify candidate genes for the detection of regulated species infecting wheat.</title>
        <authorList>
            <person name="Nguyen H.D.T."/>
            <person name="Sultana T."/>
            <person name="Kesanakurti P."/>
            <person name="Hambleton S."/>
        </authorList>
    </citation>
    <scope>NUCLEOTIDE SEQUENCE</scope>
    <source>
        <strain evidence="2">DAOMC 236422</strain>
    </source>
</reference>
<keyword evidence="3" id="KW-1185">Reference proteome</keyword>
<name>A0A8X7NGW3_9BASI</name>
<comment type="caution">
    <text evidence="2">The sequence shown here is derived from an EMBL/GenBank/DDBJ whole genome shotgun (WGS) entry which is preliminary data.</text>
</comment>
<feature type="compositionally biased region" description="Low complexity" evidence="1">
    <location>
        <begin position="414"/>
        <end position="430"/>
    </location>
</feature>
<reference evidence="2" key="1">
    <citation type="submission" date="2016-04" db="EMBL/GenBank/DDBJ databases">
        <authorList>
            <person name="Nguyen H.D."/>
            <person name="Samba Siva P."/>
            <person name="Cullis J."/>
            <person name="Levesque C.A."/>
            <person name="Hambleton S."/>
        </authorList>
    </citation>
    <scope>NUCLEOTIDE SEQUENCE</scope>
    <source>
        <strain evidence="2">DAOMC 236422</strain>
    </source>
</reference>
<dbReference type="EMBL" id="LWDG02000011">
    <property type="protein sequence ID" value="KAE8271731.1"/>
    <property type="molecule type" value="Genomic_DNA"/>
</dbReference>
<feature type="compositionally biased region" description="Polar residues" evidence="1">
    <location>
        <begin position="258"/>
        <end position="286"/>
    </location>
</feature>
<gene>
    <name evidence="2" type="ORF">A4X09_0g577</name>
</gene>
<dbReference type="Gene3D" id="3.30.710.10">
    <property type="entry name" value="Potassium Channel Kv1.1, Chain A"/>
    <property type="match status" value="1"/>
</dbReference>
<feature type="region of interest" description="Disordered" evidence="1">
    <location>
        <begin position="178"/>
        <end position="299"/>
    </location>
</feature>
<proteinExistence type="predicted"/>
<evidence type="ECO:0000313" key="3">
    <source>
        <dbReference type="Proteomes" id="UP000078113"/>
    </source>
</evidence>
<feature type="compositionally biased region" description="Low complexity" evidence="1">
    <location>
        <begin position="180"/>
        <end position="200"/>
    </location>
</feature>
<feature type="region of interest" description="Disordered" evidence="1">
    <location>
        <begin position="408"/>
        <end position="430"/>
    </location>
</feature>
<dbReference type="SUPFAM" id="SSF54695">
    <property type="entry name" value="POZ domain"/>
    <property type="match status" value="1"/>
</dbReference>
<dbReference type="Proteomes" id="UP000078113">
    <property type="component" value="Unassembled WGS sequence"/>
</dbReference>
<dbReference type="PANTHER" id="PTHR47369:SF2">
    <property type="entry name" value="BTB_POZ DOMAIN-CONTAINING PROTEIN 2"/>
    <property type="match status" value="1"/>
</dbReference>
<evidence type="ECO:0008006" key="4">
    <source>
        <dbReference type="Google" id="ProtNLM"/>
    </source>
</evidence>
<evidence type="ECO:0000256" key="1">
    <source>
        <dbReference type="SAM" id="MobiDB-lite"/>
    </source>
</evidence>
<organism evidence="2 3">
    <name type="scientific">Tilletia walkeri</name>
    <dbReference type="NCBI Taxonomy" id="117179"/>
    <lineage>
        <taxon>Eukaryota</taxon>
        <taxon>Fungi</taxon>
        <taxon>Dikarya</taxon>
        <taxon>Basidiomycota</taxon>
        <taxon>Ustilaginomycotina</taxon>
        <taxon>Exobasidiomycetes</taxon>
        <taxon>Tilletiales</taxon>
        <taxon>Tilletiaceae</taxon>
        <taxon>Tilletia</taxon>
    </lineage>
</organism>
<dbReference type="AlphaFoldDB" id="A0A8X7NGW3"/>
<protein>
    <recommendedName>
        <fullName evidence="4">BTB domain-containing protein</fullName>
    </recommendedName>
</protein>
<accession>A0A8X7NGW3</accession>